<gene>
    <name evidence="1" type="ORF">UFOPK3495_01703</name>
</gene>
<evidence type="ECO:0000313" key="1">
    <source>
        <dbReference type="EMBL" id="CAB4912983.1"/>
    </source>
</evidence>
<protein>
    <submittedName>
        <fullName evidence="1">Unannotated protein</fullName>
    </submittedName>
</protein>
<reference evidence="1" key="1">
    <citation type="submission" date="2020-05" db="EMBL/GenBank/DDBJ databases">
        <authorList>
            <person name="Chiriac C."/>
            <person name="Salcher M."/>
            <person name="Ghai R."/>
            <person name="Kavagutti S V."/>
        </authorList>
    </citation>
    <scope>NUCLEOTIDE SEQUENCE</scope>
</reference>
<organism evidence="1">
    <name type="scientific">freshwater metagenome</name>
    <dbReference type="NCBI Taxonomy" id="449393"/>
    <lineage>
        <taxon>unclassified sequences</taxon>
        <taxon>metagenomes</taxon>
        <taxon>ecological metagenomes</taxon>
    </lineage>
</organism>
<dbReference type="EMBL" id="CAFBMC010000148">
    <property type="protein sequence ID" value="CAB4912983.1"/>
    <property type="molecule type" value="Genomic_DNA"/>
</dbReference>
<name>A0A6J7H870_9ZZZZ</name>
<accession>A0A6J7H870</accession>
<dbReference type="AlphaFoldDB" id="A0A6J7H870"/>
<proteinExistence type="predicted"/>
<sequence>MQTTSVRIDRATHLELKRLASELEVSVGEAVRIAVRRATQERIGAQLAAELASEDNAWLDADLG</sequence>